<protein>
    <submittedName>
        <fullName evidence="1">Uncharacterized protein</fullName>
    </submittedName>
</protein>
<dbReference type="EMBL" id="JABBFR010000002">
    <property type="protein sequence ID" value="MBT0723361.1"/>
    <property type="molecule type" value="Genomic_DNA"/>
</dbReference>
<keyword evidence="2" id="KW-1185">Reference proteome</keyword>
<evidence type="ECO:0000313" key="2">
    <source>
        <dbReference type="Proteomes" id="UP000790096"/>
    </source>
</evidence>
<dbReference type="Proteomes" id="UP000790096">
    <property type="component" value="Unassembled WGS sequence"/>
</dbReference>
<gene>
    <name evidence="1" type="ORF">HH682_02645</name>
</gene>
<dbReference type="RefSeq" id="WP_214235964.1">
    <property type="nucleotide sequence ID" value="NZ_JABBFR010000002.1"/>
</dbReference>
<reference evidence="1 2" key="1">
    <citation type="submission" date="2020-04" db="EMBL/GenBank/DDBJ databases">
        <title>Genome sequencing of Rosenbergiella species.</title>
        <authorList>
            <person name="Alvarez-Perez S."/>
            <person name="Lievens B."/>
        </authorList>
    </citation>
    <scope>NUCLEOTIDE SEQUENCE [LARGE SCALE GENOMIC DNA]</scope>
    <source>
        <strain evidence="1 2">S61</strain>
    </source>
</reference>
<sequence>MDIGNVKGTGIYIIVERLYDFMSNTWHNIGMSNTQVHRIIYQLYKKEDIYLDGKRLNGSSISLWQRVKVLLGHPLVTNPSLDNSTIFSQDYAGSIIFFIPFCFPGIKEKILPRFLTHKYRLPTAKYDS</sequence>
<evidence type="ECO:0000313" key="1">
    <source>
        <dbReference type="EMBL" id="MBT0723361.1"/>
    </source>
</evidence>
<comment type="caution">
    <text evidence="1">The sequence shown here is derived from an EMBL/GenBank/DDBJ whole genome shotgun (WGS) entry which is preliminary data.</text>
</comment>
<organism evidence="1 2">
    <name type="scientific">Rosenbergiella gaditana</name>
    <dbReference type="NCBI Taxonomy" id="2726987"/>
    <lineage>
        <taxon>Bacteria</taxon>
        <taxon>Pseudomonadati</taxon>
        <taxon>Pseudomonadota</taxon>
        <taxon>Gammaproteobacteria</taxon>
        <taxon>Enterobacterales</taxon>
        <taxon>Erwiniaceae</taxon>
        <taxon>Rosenbergiella</taxon>
    </lineage>
</organism>
<proteinExistence type="predicted"/>
<name>A0ABS5STL3_9GAMM</name>
<accession>A0ABS5STL3</accession>